<proteinExistence type="predicted"/>
<keyword evidence="2" id="KW-1003">Cell membrane</keyword>
<dbReference type="Proteomes" id="UP000051521">
    <property type="component" value="Unassembled WGS sequence"/>
</dbReference>
<evidence type="ECO:0000256" key="5">
    <source>
        <dbReference type="ARBA" id="ARBA00023136"/>
    </source>
</evidence>
<organism evidence="8 10">
    <name type="scientific">Lactobacillus gigeriorum DSM 23908 = CRBIP 24.85</name>
    <dbReference type="NCBI Taxonomy" id="1423751"/>
    <lineage>
        <taxon>Bacteria</taxon>
        <taxon>Bacillati</taxon>
        <taxon>Bacillota</taxon>
        <taxon>Bacilli</taxon>
        <taxon>Lactobacillales</taxon>
        <taxon>Lactobacillaceae</taxon>
        <taxon>Lactobacillus</taxon>
    </lineage>
</organism>
<feature type="domain" description="ABC-2 type transporter transmembrane" evidence="7">
    <location>
        <begin position="19"/>
        <end position="378"/>
    </location>
</feature>
<sequence>MNKTWIVAKETYIRAVKNWAFLLLVFGPIILMLISGGAGYFSARNFDTPTTKKIGIVVKDQGMQQAFGKKYKYYSNQAGAKKATKTDKIKGYLLVDAQKSNISAEYYSDESLDTTEKQEIIGKLQALQQAKNVSRAKLTSKQLQLLARSPVFKEKIDTHQKNVDDTKKIGKKMAFYGLVFILYMIVLTYSQIIATEIAKEKGTKIMEMIFSSMPGKNYFDGKILGIVGELLTHILVYVVLGFGSFVANKQLPELNDLLQSSKPIIDEFIGNVWSWSLAFIIVDVILFVVYAAICGAIVTKVEDANKAIGPLTTIVIAGFMIGLMLGDQPNNPIVVVSSYLPFISSFTMPLRIINGEIATWRIMISLIILLAFTIISFIEIRKYYPRLVLQTDDLSLFKTIKRAIQSRD</sequence>
<evidence type="ECO:0000256" key="1">
    <source>
        <dbReference type="ARBA" id="ARBA00004651"/>
    </source>
</evidence>
<dbReference type="Proteomes" id="UP000009326">
    <property type="component" value="Unassembled WGS sequence"/>
</dbReference>
<dbReference type="RefSeq" id="WP_008474061.1">
    <property type="nucleotide sequence ID" value="NZ_AYZO01000002.1"/>
</dbReference>
<evidence type="ECO:0000256" key="4">
    <source>
        <dbReference type="ARBA" id="ARBA00022989"/>
    </source>
</evidence>
<evidence type="ECO:0000256" key="2">
    <source>
        <dbReference type="ARBA" id="ARBA00022475"/>
    </source>
</evidence>
<feature type="transmembrane region" description="Helical" evidence="6">
    <location>
        <begin position="268"/>
        <end position="301"/>
    </location>
</feature>
<evidence type="ECO:0000256" key="3">
    <source>
        <dbReference type="ARBA" id="ARBA00022692"/>
    </source>
</evidence>
<evidence type="ECO:0000313" key="9">
    <source>
        <dbReference type="EMBL" id="KRN14658.1"/>
    </source>
</evidence>
<dbReference type="OrthoDB" id="9768837at2"/>
<dbReference type="InterPro" id="IPR051449">
    <property type="entry name" value="ABC-2_transporter_component"/>
</dbReference>
<comment type="caution">
    <text evidence="8">The sequence shown here is derived from an EMBL/GenBank/DDBJ whole genome shotgun (WGS) entry which is preliminary data.</text>
</comment>
<feature type="transmembrane region" description="Helical" evidence="6">
    <location>
        <begin position="174"/>
        <end position="194"/>
    </location>
</feature>
<reference evidence="8 10" key="1">
    <citation type="submission" date="2012-06" db="EMBL/GenBank/DDBJ databases">
        <title>Draft genome sequence of Lactobacillus gigeriorum CRBIP 24.85T, isolated from chicken crop.</title>
        <authorList>
            <person name="Cousin S."/>
            <person name="Ma L."/>
            <person name="Creno S."/>
            <person name="Clermont D."/>
            <person name="Loux V."/>
            <person name="Bizet C."/>
            <person name="Bouchier C."/>
        </authorList>
    </citation>
    <scope>NUCLEOTIDE SEQUENCE [LARGE SCALE GENOMIC DNA]</scope>
    <source>
        <strain evidence="10">CRBIP 24.85T</strain>
        <strain evidence="8">Type strain: CRBIP 24.85</strain>
    </source>
</reference>
<dbReference type="EMBL" id="CAKC01000092">
    <property type="protein sequence ID" value="CCI87744.1"/>
    <property type="molecule type" value="Genomic_DNA"/>
</dbReference>
<evidence type="ECO:0000313" key="11">
    <source>
        <dbReference type="Proteomes" id="UP000051521"/>
    </source>
</evidence>
<gene>
    <name evidence="8" type="ORF">BN52_00245</name>
    <name evidence="9" type="ORF">FC38_GL000743</name>
</gene>
<feature type="transmembrane region" description="Helical" evidence="6">
    <location>
        <begin position="223"/>
        <end position="247"/>
    </location>
</feature>
<keyword evidence="11" id="KW-1185">Reference proteome</keyword>
<reference evidence="9 11" key="2">
    <citation type="journal article" date="2015" name="Genome Announc.">
        <title>Expanding the biotechnology potential of lactobacilli through comparative genomics of 213 strains and associated genera.</title>
        <authorList>
            <person name="Sun Z."/>
            <person name="Harris H.M."/>
            <person name="McCann A."/>
            <person name="Guo C."/>
            <person name="Argimon S."/>
            <person name="Zhang W."/>
            <person name="Yang X."/>
            <person name="Jeffery I.B."/>
            <person name="Cooney J.C."/>
            <person name="Kagawa T.F."/>
            <person name="Liu W."/>
            <person name="Song Y."/>
            <person name="Salvetti E."/>
            <person name="Wrobel A."/>
            <person name="Rasinkangas P."/>
            <person name="Parkhill J."/>
            <person name="Rea M.C."/>
            <person name="O'Sullivan O."/>
            <person name="Ritari J."/>
            <person name="Douillard F.P."/>
            <person name="Paul Ross R."/>
            <person name="Yang R."/>
            <person name="Briner A.E."/>
            <person name="Felis G.E."/>
            <person name="de Vos W.M."/>
            <person name="Barrangou R."/>
            <person name="Klaenhammer T.R."/>
            <person name="Caufield P.W."/>
            <person name="Cui Y."/>
            <person name="Zhang H."/>
            <person name="O'Toole P.W."/>
        </authorList>
    </citation>
    <scope>NUCLEOTIDE SEQUENCE [LARGE SCALE GENOMIC DNA]</scope>
    <source>
        <strain evidence="9 11">DSM 23908</strain>
    </source>
</reference>
<comment type="subcellular location">
    <subcellularLocation>
        <location evidence="1">Cell membrane</location>
        <topology evidence="1">Multi-pass membrane protein</topology>
    </subcellularLocation>
</comment>
<protein>
    <submittedName>
        <fullName evidence="8">ABC transporter permease component</fullName>
    </submittedName>
</protein>
<dbReference type="GO" id="GO:0005886">
    <property type="term" value="C:plasma membrane"/>
    <property type="evidence" value="ECO:0007669"/>
    <property type="project" value="UniProtKB-SubCell"/>
</dbReference>
<dbReference type="Pfam" id="PF12698">
    <property type="entry name" value="ABC2_membrane_3"/>
    <property type="match status" value="1"/>
</dbReference>
<keyword evidence="5 6" id="KW-0472">Membrane</keyword>
<feature type="transmembrane region" description="Helical" evidence="6">
    <location>
        <begin position="358"/>
        <end position="378"/>
    </location>
</feature>
<dbReference type="AlphaFoldDB" id="I7KQ54"/>
<feature type="transmembrane region" description="Helical" evidence="6">
    <location>
        <begin position="307"/>
        <end position="326"/>
    </location>
</feature>
<evidence type="ECO:0000313" key="8">
    <source>
        <dbReference type="EMBL" id="CCI87744.1"/>
    </source>
</evidence>
<dbReference type="PANTHER" id="PTHR30294">
    <property type="entry name" value="MEMBRANE COMPONENT OF ABC TRANSPORTER YHHJ-RELATED"/>
    <property type="match status" value="1"/>
</dbReference>
<dbReference type="GO" id="GO:0140359">
    <property type="term" value="F:ABC-type transporter activity"/>
    <property type="evidence" value="ECO:0007669"/>
    <property type="project" value="InterPro"/>
</dbReference>
<dbReference type="PANTHER" id="PTHR30294:SF29">
    <property type="entry name" value="MULTIDRUG ABC TRANSPORTER PERMEASE YBHS-RELATED"/>
    <property type="match status" value="1"/>
</dbReference>
<dbReference type="InterPro" id="IPR013525">
    <property type="entry name" value="ABC2_TM"/>
</dbReference>
<evidence type="ECO:0000256" key="6">
    <source>
        <dbReference type="SAM" id="Phobius"/>
    </source>
</evidence>
<dbReference type="PATRIC" id="fig|1423751.3.peg.768"/>
<keyword evidence="4 6" id="KW-1133">Transmembrane helix</keyword>
<dbReference type="EMBL" id="AYZO01000002">
    <property type="protein sequence ID" value="KRN14658.1"/>
    <property type="molecule type" value="Genomic_DNA"/>
</dbReference>
<name>I7KQ54_9LACO</name>
<evidence type="ECO:0000313" key="10">
    <source>
        <dbReference type="Proteomes" id="UP000009326"/>
    </source>
</evidence>
<accession>I7KQ54</accession>
<evidence type="ECO:0000259" key="7">
    <source>
        <dbReference type="Pfam" id="PF12698"/>
    </source>
</evidence>
<dbReference type="STRING" id="1423751.FC38_GL000743"/>
<feature type="transmembrane region" description="Helical" evidence="6">
    <location>
        <begin position="20"/>
        <end position="43"/>
    </location>
</feature>
<keyword evidence="3 6" id="KW-0812">Transmembrane</keyword>